<sequence length="176" mass="20394">METVFTFTRGSPLRTVLLDSQEQPVYKIETPFKWHGPTTTISRYSGSYADQYDEEIARIHWHCFTTSFLVFDGRIVSISKFLKRAGLLNRKFQAPDGREFKWIATGLRSMKLVLNDGTKTLVAKMTDGWLFTSNRKSRIEIFPAGQSIIDLIIITYVYVNKIRRDVQHKPNIPIVF</sequence>
<reference evidence="3" key="1">
    <citation type="journal article" date="2014" name="Proc. Natl. Acad. Sci. U.S.A.">
        <title>Extensive sampling of basidiomycete genomes demonstrates inadequacy of the white-rot/brown-rot paradigm for wood decay fungi.</title>
        <authorList>
            <person name="Riley R."/>
            <person name="Salamov A.A."/>
            <person name="Brown D.W."/>
            <person name="Nagy L.G."/>
            <person name="Floudas D."/>
            <person name="Held B.W."/>
            <person name="Levasseur A."/>
            <person name="Lombard V."/>
            <person name="Morin E."/>
            <person name="Otillar R."/>
            <person name="Lindquist E.A."/>
            <person name="Sun H."/>
            <person name="LaButti K.M."/>
            <person name="Schmutz J."/>
            <person name="Jabbour D."/>
            <person name="Luo H."/>
            <person name="Baker S.E."/>
            <person name="Pisabarro A.G."/>
            <person name="Walton J.D."/>
            <person name="Blanchette R.A."/>
            <person name="Henrissat B."/>
            <person name="Martin F."/>
            <person name="Cullen D."/>
            <person name="Hibbett D.S."/>
            <person name="Grigoriev I.V."/>
        </authorList>
    </citation>
    <scope>NUCLEOTIDE SEQUENCE [LARGE SCALE GENOMIC DNA]</scope>
    <source>
        <strain evidence="3">MUCL 33604</strain>
    </source>
</reference>
<organism evidence="2 3">
    <name type="scientific">Jaapia argillacea MUCL 33604</name>
    <dbReference type="NCBI Taxonomy" id="933084"/>
    <lineage>
        <taxon>Eukaryota</taxon>
        <taxon>Fungi</taxon>
        <taxon>Dikarya</taxon>
        <taxon>Basidiomycota</taxon>
        <taxon>Agaricomycotina</taxon>
        <taxon>Agaricomycetes</taxon>
        <taxon>Agaricomycetidae</taxon>
        <taxon>Jaapiales</taxon>
        <taxon>Jaapiaceae</taxon>
        <taxon>Jaapia</taxon>
    </lineage>
</organism>
<dbReference type="InParanoid" id="A0A067PYH7"/>
<dbReference type="AlphaFoldDB" id="A0A067PYH7"/>
<keyword evidence="3" id="KW-1185">Reference proteome</keyword>
<proteinExistence type="predicted"/>
<evidence type="ECO:0000259" key="1">
    <source>
        <dbReference type="Pfam" id="PF20236"/>
    </source>
</evidence>
<feature type="domain" description="DUF6593" evidence="1">
    <location>
        <begin position="11"/>
        <end position="165"/>
    </location>
</feature>
<dbReference type="InterPro" id="IPR046528">
    <property type="entry name" value="DUF6593"/>
</dbReference>
<name>A0A067PYH7_9AGAM</name>
<evidence type="ECO:0000313" key="3">
    <source>
        <dbReference type="Proteomes" id="UP000027265"/>
    </source>
</evidence>
<accession>A0A067PYH7</accession>
<dbReference type="OrthoDB" id="3360976at2759"/>
<dbReference type="HOGENOM" id="CLU_084280_4_1_1"/>
<evidence type="ECO:0000313" key="2">
    <source>
        <dbReference type="EMBL" id="KDQ59873.1"/>
    </source>
</evidence>
<dbReference type="Pfam" id="PF20236">
    <property type="entry name" value="DUF6593"/>
    <property type="match status" value="1"/>
</dbReference>
<dbReference type="EMBL" id="KL197715">
    <property type="protein sequence ID" value="KDQ59873.1"/>
    <property type="molecule type" value="Genomic_DNA"/>
</dbReference>
<gene>
    <name evidence="2" type="ORF">JAAARDRAFT_56805</name>
</gene>
<protein>
    <recommendedName>
        <fullName evidence="1">DUF6593 domain-containing protein</fullName>
    </recommendedName>
</protein>
<dbReference type="Proteomes" id="UP000027265">
    <property type="component" value="Unassembled WGS sequence"/>
</dbReference>